<proteinExistence type="predicted"/>
<reference evidence="1 2" key="1">
    <citation type="submission" date="2015-09" db="EMBL/GenBank/DDBJ databases">
        <authorList>
            <consortium name="Pathogen Informatics"/>
        </authorList>
    </citation>
    <scope>NUCLEOTIDE SEQUENCE [LARGE SCALE GENOMIC DNA]</scope>
    <source>
        <strain evidence="1 2">2789STDY5834876</strain>
    </source>
</reference>
<organism evidence="1 2">
    <name type="scientific">Faecalicatena contorta</name>
    <dbReference type="NCBI Taxonomy" id="39482"/>
    <lineage>
        <taxon>Bacteria</taxon>
        <taxon>Bacillati</taxon>
        <taxon>Bacillota</taxon>
        <taxon>Clostridia</taxon>
        <taxon>Lachnospirales</taxon>
        <taxon>Lachnospiraceae</taxon>
        <taxon>Faecalicatena</taxon>
    </lineage>
</organism>
<protein>
    <submittedName>
        <fullName evidence="1">Uncharacterized protein</fullName>
    </submittedName>
</protein>
<name>A0A174MH52_9FIRM</name>
<sequence>MKTINKNCYEKVKQNKQRQVMAEMGTSAFVDKKSKNAIAMHKAKSIKLI</sequence>
<gene>
    <name evidence="1" type="ORF">ERS852491_04893</name>
</gene>
<dbReference type="EMBL" id="CYZU01000084">
    <property type="protein sequence ID" value="CUP33648.1"/>
    <property type="molecule type" value="Genomic_DNA"/>
</dbReference>
<dbReference type="STRING" id="39482.ERS852491_04893"/>
<accession>A0A174MH52</accession>
<dbReference type="RefSeq" id="WP_157355726.1">
    <property type="nucleotide sequence ID" value="NZ_CYZU01000084.1"/>
</dbReference>
<dbReference type="AlphaFoldDB" id="A0A174MH52"/>
<dbReference type="Proteomes" id="UP000095544">
    <property type="component" value="Unassembled WGS sequence"/>
</dbReference>
<evidence type="ECO:0000313" key="1">
    <source>
        <dbReference type="EMBL" id="CUP33648.1"/>
    </source>
</evidence>
<evidence type="ECO:0000313" key="2">
    <source>
        <dbReference type="Proteomes" id="UP000095544"/>
    </source>
</evidence>